<dbReference type="SUPFAM" id="SSF52743">
    <property type="entry name" value="Subtilisin-like"/>
    <property type="match status" value="1"/>
</dbReference>
<feature type="transmembrane region" description="Helical" evidence="1">
    <location>
        <begin position="459"/>
        <end position="476"/>
    </location>
</feature>
<keyword evidence="1" id="KW-0812">Transmembrane</keyword>
<evidence type="ECO:0000259" key="3">
    <source>
        <dbReference type="Pfam" id="PF00082"/>
    </source>
</evidence>
<dbReference type="GO" id="GO:0004252">
    <property type="term" value="F:serine-type endopeptidase activity"/>
    <property type="evidence" value="ECO:0007669"/>
    <property type="project" value="InterPro"/>
</dbReference>
<dbReference type="SUPFAM" id="SSF49785">
    <property type="entry name" value="Galactose-binding domain-like"/>
    <property type="match status" value="1"/>
</dbReference>
<evidence type="ECO:0000256" key="2">
    <source>
        <dbReference type="SAM" id="SignalP"/>
    </source>
</evidence>
<gene>
    <name evidence="4" type="ORF">Poly51_25400</name>
</gene>
<feature type="domain" description="Peptidase S8/S53" evidence="3">
    <location>
        <begin position="59"/>
        <end position="289"/>
    </location>
</feature>
<dbReference type="GO" id="GO:0006508">
    <property type="term" value="P:proteolysis"/>
    <property type="evidence" value="ECO:0007669"/>
    <property type="project" value="InterPro"/>
</dbReference>
<dbReference type="EMBL" id="SJPW01000003">
    <property type="protein sequence ID" value="TWU56624.1"/>
    <property type="molecule type" value="Genomic_DNA"/>
</dbReference>
<dbReference type="Gene3D" id="3.40.50.200">
    <property type="entry name" value="Peptidase S8/S53 domain"/>
    <property type="match status" value="1"/>
</dbReference>
<comment type="caution">
    <text evidence="4">The sequence shown here is derived from an EMBL/GenBank/DDBJ whole genome shotgun (WGS) entry which is preliminary data.</text>
</comment>
<sequence length="485" mass="51106" precursor="true">MSLHSQRTSRLTFAILILIAAATQTASADWRDDIGYTQLTNELGVATPTGAGVAVSMAEAPDASARYLPNTSGTNFTGKTVTNETASSTGFNSHASGVAGLFFGNTTSVAPGVTSVAAFEANSWINDALGLTTTTAPVAHPYSVQNHSWIANGTTAEIPEVIDAAKRVDYLANRDNVLIIGGANNGSTSSVPHLLAHSYNAINVGITNVERTVGNHSQGNTTLAGYGPGRPRPDIVAQAGVTSSSTPMVSSAAALLYEVAGSSNANNVEAMRAVLMAGATKDQFADWDRTATRPIDETFGAGELNVYNSYKILEGGEYNGTVIAPTSSVGLFGYDFNEPVSMSSSFLYQFDVPSGQVMDELSIFLQWSMDVVNASTIPMEFIPSTDPLLGGGLANLDLHFYDSNNSLVDQSISSVDNFEHIYLTGLSAGTYTLEVSGDRATEYGLAWRSSVSAVAVPEPSTFVTLAIFGGGLALRFRRRYHGRRA</sequence>
<feature type="signal peptide" evidence="2">
    <location>
        <begin position="1"/>
        <end position="28"/>
    </location>
</feature>
<dbReference type="RefSeq" id="WP_146457838.1">
    <property type="nucleotide sequence ID" value="NZ_SJPW01000003.1"/>
</dbReference>
<dbReference type="InterPro" id="IPR036852">
    <property type="entry name" value="Peptidase_S8/S53_dom_sf"/>
</dbReference>
<dbReference type="InterPro" id="IPR008979">
    <property type="entry name" value="Galactose-bd-like_sf"/>
</dbReference>
<protein>
    <recommendedName>
        <fullName evidence="3">Peptidase S8/S53 domain-containing protein</fullName>
    </recommendedName>
</protein>
<accession>A0A5C6F814</accession>
<evidence type="ECO:0000313" key="4">
    <source>
        <dbReference type="EMBL" id="TWU56624.1"/>
    </source>
</evidence>
<keyword evidence="1" id="KW-0472">Membrane</keyword>
<dbReference type="AlphaFoldDB" id="A0A5C6F814"/>
<dbReference type="Pfam" id="PF00082">
    <property type="entry name" value="Peptidase_S8"/>
    <property type="match status" value="1"/>
</dbReference>
<reference evidence="4 5" key="1">
    <citation type="submission" date="2019-02" db="EMBL/GenBank/DDBJ databases">
        <title>Deep-cultivation of Planctomycetes and their phenomic and genomic characterization uncovers novel biology.</title>
        <authorList>
            <person name="Wiegand S."/>
            <person name="Jogler M."/>
            <person name="Boedeker C."/>
            <person name="Pinto D."/>
            <person name="Vollmers J."/>
            <person name="Rivas-Marin E."/>
            <person name="Kohn T."/>
            <person name="Peeters S.H."/>
            <person name="Heuer A."/>
            <person name="Rast P."/>
            <person name="Oberbeckmann S."/>
            <person name="Bunk B."/>
            <person name="Jeske O."/>
            <person name="Meyerdierks A."/>
            <person name="Storesund J.E."/>
            <person name="Kallscheuer N."/>
            <person name="Luecker S."/>
            <person name="Lage O.M."/>
            <person name="Pohl T."/>
            <person name="Merkel B.J."/>
            <person name="Hornburger P."/>
            <person name="Mueller R.-W."/>
            <person name="Bruemmer F."/>
            <person name="Labrenz M."/>
            <person name="Spormann A.M."/>
            <person name="Op Den Camp H."/>
            <person name="Overmann J."/>
            <person name="Amann R."/>
            <person name="Jetten M.S.M."/>
            <person name="Mascher T."/>
            <person name="Medema M.H."/>
            <person name="Devos D.P."/>
            <person name="Kaster A.-K."/>
            <person name="Ovreas L."/>
            <person name="Rohde M."/>
            <person name="Galperin M.Y."/>
            <person name="Jogler C."/>
        </authorList>
    </citation>
    <scope>NUCLEOTIDE SEQUENCE [LARGE SCALE GENOMIC DNA]</scope>
    <source>
        <strain evidence="4 5">Poly51</strain>
    </source>
</reference>
<keyword evidence="1" id="KW-1133">Transmembrane helix</keyword>
<dbReference type="OrthoDB" id="5564595at2"/>
<name>A0A5C6F814_9BACT</name>
<dbReference type="InterPro" id="IPR000209">
    <property type="entry name" value="Peptidase_S8/S53_dom"/>
</dbReference>
<keyword evidence="2" id="KW-0732">Signal</keyword>
<dbReference type="Gene3D" id="2.60.120.380">
    <property type="match status" value="1"/>
</dbReference>
<evidence type="ECO:0000313" key="5">
    <source>
        <dbReference type="Proteomes" id="UP000318288"/>
    </source>
</evidence>
<dbReference type="Proteomes" id="UP000318288">
    <property type="component" value="Unassembled WGS sequence"/>
</dbReference>
<organism evidence="4 5">
    <name type="scientific">Rubripirellula tenax</name>
    <dbReference type="NCBI Taxonomy" id="2528015"/>
    <lineage>
        <taxon>Bacteria</taxon>
        <taxon>Pseudomonadati</taxon>
        <taxon>Planctomycetota</taxon>
        <taxon>Planctomycetia</taxon>
        <taxon>Pirellulales</taxon>
        <taxon>Pirellulaceae</taxon>
        <taxon>Rubripirellula</taxon>
    </lineage>
</organism>
<evidence type="ECO:0000256" key="1">
    <source>
        <dbReference type="SAM" id="Phobius"/>
    </source>
</evidence>
<keyword evidence="5" id="KW-1185">Reference proteome</keyword>
<feature type="chain" id="PRO_5022978742" description="Peptidase S8/S53 domain-containing protein" evidence="2">
    <location>
        <begin position="29"/>
        <end position="485"/>
    </location>
</feature>
<proteinExistence type="predicted"/>